<dbReference type="RefSeq" id="WP_244021718.1">
    <property type="nucleotide sequence ID" value="NZ_JALHLF010000056.1"/>
</dbReference>
<gene>
    <name evidence="2" type="ORF">MTR62_13440</name>
</gene>
<evidence type="ECO:0000313" key="2">
    <source>
        <dbReference type="EMBL" id="MCJ2183686.1"/>
    </source>
</evidence>
<feature type="region of interest" description="Disordered" evidence="1">
    <location>
        <begin position="39"/>
        <end position="102"/>
    </location>
</feature>
<name>A0ABT0BF70_9SPHN</name>
<organism evidence="2 3">
    <name type="scientific">Novosphingobium organovorum</name>
    <dbReference type="NCBI Taxonomy" id="2930092"/>
    <lineage>
        <taxon>Bacteria</taxon>
        <taxon>Pseudomonadati</taxon>
        <taxon>Pseudomonadota</taxon>
        <taxon>Alphaproteobacteria</taxon>
        <taxon>Sphingomonadales</taxon>
        <taxon>Sphingomonadaceae</taxon>
        <taxon>Novosphingobium</taxon>
    </lineage>
</organism>
<reference evidence="2" key="1">
    <citation type="submission" date="2022-03" db="EMBL/GenBank/DDBJ databases">
        <title>Identification of a novel bacterium isolated from mangrove sediments.</title>
        <authorList>
            <person name="Pan X."/>
        </authorList>
    </citation>
    <scope>NUCLEOTIDE SEQUENCE</scope>
    <source>
        <strain evidence="2">B1949</strain>
    </source>
</reference>
<dbReference type="Proteomes" id="UP001162881">
    <property type="component" value="Unassembled WGS sequence"/>
</dbReference>
<sequence length="102" mass="10775">MISTFGPRLNSVFRSRWRALWWSAGVLLTAYCSVPAMTHKDAGQGAGQDAAGKTSARASDQDDAKAAAEVARLLGDDTGAKPTDSANPWARSEPKTVVIQGQ</sequence>
<evidence type="ECO:0000313" key="3">
    <source>
        <dbReference type="Proteomes" id="UP001162881"/>
    </source>
</evidence>
<proteinExistence type="predicted"/>
<accession>A0ABT0BF70</accession>
<keyword evidence="3" id="KW-1185">Reference proteome</keyword>
<comment type="caution">
    <text evidence="2">The sequence shown here is derived from an EMBL/GenBank/DDBJ whole genome shotgun (WGS) entry which is preliminary data.</text>
</comment>
<protein>
    <submittedName>
        <fullName evidence="2">Uncharacterized protein</fullName>
    </submittedName>
</protein>
<evidence type="ECO:0000256" key="1">
    <source>
        <dbReference type="SAM" id="MobiDB-lite"/>
    </source>
</evidence>
<dbReference type="EMBL" id="JALHLF010000056">
    <property type="protein sequence ID" value="MCJ2183686.1"/>
    <property type="molecule type" value="Genomic_DNA"/>
</dbReference>